<reference evidence="2" key="1">
    <citation type="journal article" date="2021" name="PeerJ">
        <title>Extensive microbial diversity within the chicken gut microbiome revealed by metagenomics and culture.</title>
        <authorList>
            <person name="Gilroy R."/>
            <person name="Ravi A."/>
            <person name="Getino M."/>
            <person name="Pursley I."/>
            <person name="Horton D.L."/>
            <person name="Alikhan N.F."/>
            <person name="Baker D."/>
            <person name="Gharbi K."/>
            <person name="Hall N."/>
            <person name="Watson M."/>
            <person name="Adriaenssens E.M."/>
            <person name="Foster-Nyarko E."/>
            <person name="Jarju S."/>
            <person name="Secka A."/>
            <person name="Antonio M."/>
            <person name="Oren A."/>
            <person name="Chaudhuri R.R."/>
            <person name="La Ragione R."/>
            <person name="Hildebrand F."/>
            <person name="Pallen M.J."/>
        </authorList>
    </citation>
    <scope>NUCLEOTIDE SEQUENCE</scope>
    <source>
        <strain evidence="2">ChiBcec18-1249</strain>
    </source>
</reference>
<dbReference type="Proteomes" id="UP000823824">
    <property type="component" value="Unassembled WGS sequence"/>
</dbReference>
<evidence type="ECO:0000256" key="1">
    <source>
        <dbReference type="SAM" id="MobiDB-lite"/>
    </source>
</evidence>
<gene>
    <name evidence="2" type="ORF">H9787_09380</name>
</gene>
<proteinExistence type="predicted"/>
<evidence type="ECO:0000313" key="2">
    <source>
        <dbReference type="EMBL" id="HJB13911.1"/>
    </source>
</evidence>
<sequence>MQATENEKERDGQSWRPSPTGQRPPEPKKEAPAKQVLLFWEGTVKIDILD</sequence>
<dbReference type="EMBL" id="DWZJ01000085">
    <property type="protein sequence ID" value="HJB13911.1"/>
    <property type="molecule type" value="Genomic_DNA"/>
</dbReference>
<comment type="caution">
    <text evidence="2">The sequence shown here is derived from an EMBL/GenBank/DDBJ whole genome shotgun (WGS) entry which is preliminary data.</text>
</comment>
<feature type="region of interest" description="Disordered" evidence="1">
    <location>
        <begin position="1"/>
        <end position="34"/>
    </location>
</feature>
<reference evidence="2" key="2">
    <citation type="submission" date="2021-04" db="EMBL/GenBank/DDBJ databases">
        <authorList>
            <person name="Gilroy R."/>
        </authorList>
    </citation>
    <scope>NUCLEOTIDE SEQUENCE</scope>
    <source>
        <strain evidence="2">ChiBcec18-1249</strain>
    </source>
</reference>
<organism evidence="2 3">
    <name type="scientific">Candidatus Oscillibacter excrementigallinarum</name>
    <dbReference type="NCBI Taxonomy" id="2838716"/>
    <lineage>
        <taxon>Bacteria</taxon>
        <taxon>Bacillati</taxon>
        <taxon>Bacillota</taxon>
        <taxon>Clostridia</taxon>
        <taxon>Eubacteriales</taxon>
        <taxon>Oscillospiraceae</taxon>
        <taxon>Oscillibacter</taxon>
    </lineage>
</organism>
<protein>
    <submittedName>
        <fullName evidence="2">Uncharacterized protein</fullName>
    </submittedName>
</protein>
<dbReference type="AlphaFoldDB" id="A0A9D2RSN1"/>
<name>A0A9D2RSN1_9FIRM</name>
<feature type="compositionally biased region" description="Basic and acidic residues" evidence="1">
    <location>
        <begin position="1"/>
        <end position="13"/>
    </location>
</feature>
<evidence type="ECO:0000313" key="3">
    <source>
        <dbReference type="Proteomes" id="UP000823824"/>
    </source>
</evidence>
<accession>A0A9D2RSN1</accession>